<evidence type="ECO:0000256" key="1">
    <source>
        <dbReference type="SAM" id="MobiDB-lite"/>
    </source>
</evidence>
<feature type="signal peptide" evidence="2">
    <location>
        <begin position="1"/>
        <end position="20"/>
    </location>
</feature>
<accession>A0A931LUV9</accession>
<feature type="region of interest" description="Disordered" evidence="1">
    <location>
        <begin position="29"/>
        <end position="49"/>
    </location>
</feature>
<evidence type="ECO:0008006" key="5">
    <source>
        <dbReference type="Google" id="ProtNLM"/>
    </source>
</evidence>
<feature type="chain" id="PRO_5037045215" description="Lipoprotein" evidence="2">
    <location>
        <begin position="21"/>
        <end position="191"/>
    </location>
</feature>
<comment type="caution">
    <text evidence="3">The sequence shown here is derived from an EMBL/GenBank/DDBJ whole genome shotgun (WGS) entry which is preliminary data.</text>
</comment>
<dbReference type="EMBL" id="JACOSL010000027">
    <property type="protein sequence ID" value="MBI1756291.1"/>
    <property type="molecule type" value="Genomic_DNA"/>
</dbReference>
<feature type="region of interest" description="Disordered" evidence="1">
    <location>
        <begin position="165"/>
        <end position="191"/>
    </location>
</feature>
<evidence type="ECO:0000313" key="3">
    <source>
        <dbReference type="EMBL" id="MBI1756291.1"/>
    </source>
</evidence>
<evidence type="ECO:0000256" key="2">
    <source>
        <dbReference type="SAM" id="SignalP"/>
    </source>
</evidence>
<name>A0A931LUV9_FIMGI</name>
<reference evidence="3" key="1">
    <citation type="submission" date="2020-07" db="EMBL/GenBank/DDBJ databases">
        <title>Huge and variable diversity of episymbiotic CPR bacteria and DPANN archaea in groundwater ecosystems.</title>
        <authorList>
            <person name="He C.Y."/>
            <person name="Keren R."/>
            <person name="Whittaker M."/>
            <person name="Farag I.F."/>
            <person name="Doudna J."/>
            <person name="Cate J.H.D."/>
            <person name="Banfield J.F."/>
        </authorList>
    </citation>
    <scope>NUCLEOTIDE SEQUENCE</scope>
    <source>
        <strain evidence="3">NC_groundwater_17_Pr7_B-0.1um_64_12</strain>
    </source>
</reference>
<feature type="compositionally biased region" description="Polar residues" evidence="1">
    <location>
        <begin position="34"/>
        <end position="44"/>
    </location>
</feature>
<gene>
    <name evidence="3" type="ORF">HYR64_04195</name>
</gene>
<proteinExistence type="predicted"/>
<dbReference type="AlphaFoldDB" id="A0A931LUV9"/>
<dbReference type="Proteomes" id="UP000727962">
    <property type="component" value="Unassembled WGS sequence"/>
</dbReference>
<sequence>MAERITFFTIAALGAAIALAGCQRSVVGPDGSRVDSNGNQTTIETPEGKATFNNDSGSMHIQTKEGAMDITSKNGTTVAKDSKGNTTEINASVSELDLGVPFYPGSAEAQGGMKVKQEGKTLSHSIRETADAPQKVIDFYTAKLGKPDSTFATGPMSMAVWEKDKKRKVSVTATQDEKKDKTTVMVSVEQS</sequence>
<dbReference type="PROSITE" id="PS51257">
    <property type="entry name" value="PROKAR_LIPOPROTEIN"/>
    <property type="match status" value="1"/>
</dbReference>
<organism evidence="3 4">
    <name type="scientific">Fimbriimonas ginsengisoli</name>
    <dbReference type="NCBI Taxonomy" id="1005039"/>
    <lineage>
        <taxon>Bacteria</taxon>
        <taxon>Bacillati</taxon>
        <taxon>Armatimonadota</taxon>
        <taxon>Fimbriimonadia</taxon>
        <taxon>Fimbriimonadales</taxon>
        <taxon>Fimbriimonadaceae</taxon>
        <taxon>Fimbriimonas</taxon>
    </lineage>
</organism>
<protein>
    <recommendedName>
        <fullName evidence="5">Lipoprotein</fullName>
    </recommendedName>
</protein>
<evidence type="ECO:0000313" key="4">
    <source>
        <dbReference type="Proteomes" id="UP000727962"/>
    </source>
</evidence>
<keyword evidence="2" id="KW-0732">Signal</keyword>